<reference evidence="1" key="1">
    <citation type="submission" date="2021-05" db="EMBL/GenBank/DDBJ databases">
        <title>Novel Bacillus species.</title>
        <authorList>
            <person name="Liu G."/>
        </authorList>
    </citation>
    <scope>NUCLEOTIDE SEQUENCE</scope>
    <source>
        <strain evidence="1">FJAT-50051</strain>
    </source>
</reference>
<evidence type="ECO:0000313" key="1">
    <source>
        <dbReference type="EMBL" id="MBS4182015.1"/>
    </source>
</evidence>
<sequence>MSQQFVFWKTDRQLDARAVYEALMDGQSVPGLEVLDTDAGERAIIAAFPDWAVELTRAAGGEQTALEAPDQHRAVMVDYLPQAVTASCYGMGPDDWNRVISAFVDLGWPLYDPQIDARFDEY</sequence>
<accession>A0A942SY78</accession>
<protein>
    <submittedName>
        <fullName evidence="1">Uncharacterized protein</fullName>
    </submittedName>
</protein>
<gene>
    <name evidence="1" type="ORF">KHB02_11530</name>
</gene>
<comment type="caution">
    <text evidence="1">The sequence shown here is derived from an EMBL/GenBank/DDBJ whole genome shotgun (WGS) entry which is preliminary data.</text>
</comment>
<name>A0A942SY78_9BACI</name>
<dbReference type="EMBL" id="JAGYPE010000002">
    <property type="protein sequence ID" value="MBS4182015.1"/>
    <property type="molecule type" value="Genomic_DNA"/>
</dbReference>
<dbReference type="AlphaFoldDB" id="A0A942SY78"/>
<proteinExistence type="predicted"/>
<organism evidence="1">
    <name type="scientific">Neobacillus citreus</name>
    <dbReference type="NCBI Taxonomy" id="2833578"/>
    <lineage>
        <taxon>Bacteria</taxon>
        <taxon>Bacillati</taxon>
        <taxon>Bacillota</taxon>
        <taxon>Bacilli</taxon>
        <taxon>Bacillales</taxon>
        <taxon>Bacillaceae</taxon>
        <taxon>Neobacillus</taxon>
    </lineage>
</organism>